<proteinExistence type="predicted"/>
<name>A0A1H9EZ38_9GAMM</name>
<dbReference type="Proteomes" id="UP000242515">
    <property type="component" value="Unassembled WGS sequence"/>
</dbReference>
<keyword evidence="2" id="KW-1185">Reference proteome</keyword>
<reference evidence="2" key="1">
    <citation type="submission" date="2016-10" db="EMBL/GenBank/DDBJ databases">
        <authorList>
            <person name="Varghese N."/>
            <person name="Submissions S."/>
        </authorList>
    </citation>
    <scope>NUCLEOTIDE SEQUENCE [LARGE SCALE GENOMIC DNA]</scope>
    <source>
        <strain evidence="2">8N4</strain>
    </source>
</reference>
<dbReference type="RefSeq" id="WP_092672721.1">
    <property type="nucleotide sequence ID" value="NZ_FOGC01000002.1"/>
</dbReference>
<gene>
    <name evidence="1" type="ORF">SAMN05216522_10291</name>
</gene>
<dbReference type="AlphaFoldDB" id="A0A1H9EZ38"/>
<organism evidence="1 2">
    <name type="scientific">Rosenbergiella nectarea</name>
    <dbReference type="NCBI Taxonomy" id="988801"/>
    <lineage>
        <taxon>Bacteria</taxon>
        <taxon>Pseudomonadati</taxon>
        <taxon>Pseudomonadota</taxon>
        <taxon>Gammaproteobacteria</taxon>
        <taxon>Enterobacterales</taxon>
        <taxon>Erwiniaceae</taxon>
        <taxon>Rosenbergiella</taxon>
    </lineage>
</organism>
<evidence type="ECO:0000313" key="2">
    <source>
        <dbReference type="Proteomes" id="UP000242515"/>
    </source>
</evidence>
<evidence type="ECO:0000313" key="1">
    <source>
        <dbReference type="EMBL" id="SEQ30258.1"/>
    </source>
</evidence>
<accession>A0A1H9EZ38</accession>
<dbReference type="OrthoDB" id="761740at2"/>
<dbReference type="EMBL" id="FOGC01000002">
    <property type="protein sequence ID" value="SEQ30258.1"/>
    <property type="molecule type" value="Genomic_DNA"/>
</dbReference>
<sequence>MNNRNIPRLHSVRPFFLAFTTLLLLSLFTQMSYADSRPPVAERVIGYIGDLGVKVWTLRIGDRKAQEALVQIEDADHDWNLAIQKMKITRVNDALHYSVSQGNKRHVVLILKQNSGLLFLPNEPNAITLHYSDALSQSGDAQMFLNHYLANSK</sequence>
<protein>
    <submittedName>
        <fullName evidence="1">Uncharacterized protein</fullName>
    </submittedName>
</protein>